<dbReference type="Pfam" id="PF24098">
    <property type="entry name" value="DUF7380"/>
    <property type="match status" value="1"/>
</dbReference>
<name>A0A845GDT2_9BURK</name>
<dbReference type="InterPro" id="IPR055804">
    <property type="entry name" value="DUF7380"/>
</dbReference>
<reference evidence="3" key="1">
    <citation type="submission" date="2019-12" db="EMBL/GenBank/DDBJ databases">
        <title>Novel species isolated from a subtropical stream in China.</title>
        <authorList>
            <person name="Lu H."/>
        </authorList>
    </citation>
    <scope>NUCLEOTIDE SEQUENCE [LARGE SCALE GENOMIC DNA]</scope>
    <source>
        <strain evidence="3">FT81W</strain>
    </source>
</reference>
<evidence type="ECO:0000259" key="1">
    <source>
        <dbReference type="Pfam" id="PF13910"/>
    </source>
</evidence>
<protein>
    <submittedName>
        <fullName evidence="3">DUF4209 domain-containing protein</fullName>
    </submittedName>
</protein>
<feature type="domain" description="DUF7380" evidence="2">
    <location>
        <begin position="14"/>
        <end position="183"/>
    </location>
</feature>
<dbReference type="InterPro" id="IPR025209">
    <property type="entry name" value="DUF4209"/>
</dbReference>
<feature type="domain" description="DUF4209" evidence="1">
    <location>
        <begin position="507"/>
        <end position="595"/>
    </location>
</feature>
<evidence type="ECO:0000259" key="2">
    <source>
        <dbReference type="Pfam" id="PF24098"/>
    </source>
</evidence>
<dbReference type="Pfam" id="PF13910">
    <property type="entry name" value="DUF4209"/>
    <property type="match status" value="1"/>
</dbReference>
<gene>
    <name evidence="3" type="ORF">GTP90_02775</name>
</gene>
<comment type="caution">
    <text evidence="3">The sequence shown here is derived from an EMBL/GenBank/DDBJ whole genome shotgun (WGS) entry which is preliminary data.</text>
</comment>
<dbReference type="EMBL" id="WWCX01000001">
    <property type="protein sequence ID" value="MYM92783.1"/>
    <property type="molecule type" value="Genomic_DNA"/>
</dbReference>
<evidence type="ECO:0000313" key="3">
    <source>
        <dbReference type="EMBL" id="MYM92783.1"/>
    </source>
</evidence>
<sequence>MPKEQEPIESPGADSLTVDDLAGSGYEGVLAAEPDGLQYGWSNAFLARAGAAREAGATRQAKVLGILASITSMRLSPETKTTPFLPGMTWPDGARSPLPGDLAPDVPDWLALVAPGVADVALRTRMADLVWLLGKRHGVSFAQLAIDGYMATSLRSDEWTESGGMCWHRALQLAKGIGKAGADRVALIRQRLLAAFHASARDLAEGMAPRWYVDILFVERCPDVDAMTVAGELADIAQRHTGAGNHWMARDYFDYARLWYGRAQDGDRGMAMLHEVARSWEAQGDAAGPGPLALHLYQNAVKALRDLPGAQRDRLAGFGAVERVRQKLLLAGQHVLGDMSTLQGPGVAVDDFIAYAQQRVQCLRPTDALLAFVTMEQPPSAAAFRQGALAGLDSSIGRLFSSTTLAGDGRVVEQHCGVGDAPTEEQIMSEMVRSFDRQAQIIGGTMIAPALHVMRQRFSLSVADFVFMAEHSPLVPRERVDLVAKGLHAGFHLDFAQATHILLPQFEQMVRVQLKAAGALTSSHEGGVDMEIGLSALAERPQMREVFGEDVTFEIRALMCHQQGANLRNAVAHGLADGALCESAQAVYAWWLILRLVLQALRAMVSADGAATQASGS</sequence>
<evidence type="ECO:0000313" key="4">
    <source>
        <dbReference type="Proteomes" id="UP000447355"/>
    </source>
</evidence>
<accession>A0A845GDT2</accession>
<organism evidence="3 4">
    <name type="scientific">Duganella vulcania</name>
    <dbReference type="NCBI Taxonomy" id="2692166"/>
    <lineage>
        <taxon>Bacteria</taxon>
        <taxon>Pseudomonadati</taxon>
        <taxon>Pseudomonadota</taxon>
        <taxon>Betaproteobacteria</taxon>
        <taxon>Burkholderiales</taxon>
        <taxon>Oxalobacteraceae</taxon>
        <taxon>Telluria group</taxon>
        <taxon>Duganella</taxon>
    </lineage>
</organism>
<dbReference type="RefSeq" id="WP_161082040.1">
    <property type="nucleotide sequence ID" value="NZ_WWCX01000001.1"/>
</dbReference>
<dbReference type="AlphaFoldDB" id="A0A845GDT2"/>
<dbReference type="Proteomes" id="UP000447355">
    <property type="component" value="Unassembled WGS sequence"/>
</dbReference>
<proteinExistence type="predicted"/>